<comment type="subcellular location">
    <subcellularLocation>
        <location evidence="1">Mitochondrion</location>
    </subcellularLocation>
</comment>
<evidence type="ECO:0000256" key="1">
    <source>
        <dbReference type="ARBA" id="ARBA00004173"/>
    </source>
</evidence>
<dbReference type="Proteomes" id="UP001365542">
    <property type="component" value="Unassembled WGS sequence"/>
</dbReference>
<name>A0AAV9XSK3_9PEZI</name>
<sequence>MRRAASGLVGHSRPPICLLCRITQPATRPFSTTSPRPRQKTTARPLRTTVPTSAIPIKTGIQRFFIKKPPPQIKPETEVRPWSTALLKERLSAVFKRNADDPNMRIIWGDEATDLRKQDPEKFKQLFREYVDNIRIAVGFEGIPGSDTPRHIVETIKIVEQFKKMYAQGGMTALDVALMDNFIMRKYGANNLISAQRSLADFSHPAEWFPKTRTMKRTWHLHVGPTNSGKTYNALKRLEQVKDGIYCGPLRLLAHEVFTRLNDKGIRCNLVTGEERKSMGDDVGLIAATVEMASVQTPFEVAVIDEIQMLSDPERGWAWTHAVLGIMAKEVHLCGEDRSVEIVQKLAKLCGDQLIIHRYQRLGKLEVMKESLGGDLKRIEKGDCVVGFARKDIHNLKRYIEHVTGLKCAIVYGALPPETRALQAKYFNDPHSDYDVLVASDAVGLGLNLSIKRVVFSTMYKWDGQNNVVIPVPLTRQIAGRAGRYRSASDDKKALPASPLPSPPKVGDGLDWNDSAETLTPPEAVEPPKQTIPADGKTGYVTTIQSHDLEVLRENVNTEPPPIEVAIVLPRSDIVESYCALFPADTPFWEILSKMGSQADVSDLFKFCNIKPMIDVAKLLEPTEFELQKGDYALSQLSDIEKVNLSLAPVKLTIESCVTAFREFAKRIAKGERSTLLSMPKHVIDIEVLDLQAAQPALVMKRLEELHTVIMLYAWCSQRFKHTLTGDDITQRLKAETEIQIDRAMKEQNAQNEMDGSRQPVRKDTRGSQATDMTFRAKQSSNKRDTPYPRTSSRPAMHMRI</sequence>
<dbReference type="Pfam" id="PF12513">
    <property type="entry name" value="SUV3_C"/>
    <property type="match status" value="1"/>
</dbReference>
<accession>A0AAV9XSK3</accession>
<evidence type="ECO:0000256" key="5">
    <source>
        <dbReference type="ARBA" id="ARBA00022806"/>
    </source>
</evidence>
<dbReference type="InterPro" id="IPR050699">
    <property type="entry name" value="RNA-DNA_Helicase"/>
</dbReference>
<dbReference type="InterPro" id="IPR022192">
    <property type="entry name" value="SUV3_C"/>
</dbReference>
<evidence type="ECO:0000256" key="7">
    <source>
        <dbReference type="ARBA" id="ARBA00022946"/>
    </source>
</evidence>
<keyword evidence="6" id="KW-0067">ATP-binding</keyword>
<proteinExistence type="predicted"/>
<dbReference type="GO" id="GO:0005524">
    <property type="term" value="F:ATP binding"/>
    <property type="evidence" value="ECO:0007669"/>
    <property type="project" value="UniProtKB-KW"/>
</dbReference>
<keyword evidence="7" id="KW-0809">Transit peptide</keyword>
<keyword evidence="4" id="KW-0378">Hydrolase</keyword>
<dbReference type="GO" id="GO:0003724">
    <property type="term" value="F:RNA helicase activity"/>
    <property type="evidence" value="ECO:0007669"/>
    <property type="project" value="UniProtKB-EC"/>
</dbReference>
<evidence type="ECO:0000313" key="12">
    <source>
        <dbReference type="EMBL" id="KAK6544571.1"/>
    </source>
</evidence>
<reference evidence="12 13" key="1">
    <citation type="submission" date="2019-10" db="EMBL/GenBank/DDBJ databases">
        <authorList>
            <person name="Palmer J.M."/>
        </authorList>
    </citation>
    <scope>NUCLEOTIDE SEQUENCE [LARGE SCALE GENOMIC DNA]</scope>
    <source>
        <strain evidence="12 13">TWF694</strain>
    </source>
</reference>
<dbReference type="PANTHER" id="PTHR12131">
    <property type="entry name" value="ATP-DEPENDENT RNA AND DNA HELICASE"/>
    <property type="match status" value="1"/>
</dbReference>
<evidence type="ECO:0000256" key="4">
    <source>
        <dbReference type="ARBA" id="ARBA00022801"/>
    </source>
</evidence>
<feature type="compositionally biased region" description="Polar residues" evidence="10">
    <location>
        <begin position="767"/>
        <end position="780"/>
    </location>
</feature>
<dbReference type="EMBL" id="JAVHJO010000001">
    <property type="protein sequence ID" value="KAK6544571.1"/>
    <property type="molecule type" value="Genomic_DNA"/>
</dbReference>
<keyword evidence="5 12" id="KW-0347">Helicase</keyword>
<dbReference type="InterPro" id="IPR044774">
    <property type="entry name" value="Suv3_DEXQc"/>
</dbReference>
<gene>
    <name evidence="12" type="primary">SUV3</name>
    <name evidence="12" type="ORF">TWF694_001259</name>
</gene>
<dbReference type="GO" id="GO:0045025">
    <property type="term" value="C:mitochondrial degradosome"/>
    <property type="evidence" value="ECO:0007669"/>
    <property type="project" value="TreeGrafter"/>
</dbReference>
<dbReference type="InterPro" id="IPR027417">
    <property type="entry name" value="P-loop_NTPase"/>
</dbReference>
<dbReference type="AlphaFoldDB" id="A0AAV9XSK3"/>
<evidence type="ECO:0000256" key="6">
    <source>
        <dbReference type="ARBA" id="ARBA00022840"/>
    </source>
</evidence>
<evidence type="ECO:0000259" key="11">
    <source>
        <dbReference type="PROSITE" id="PS51194"/>
    </source>
</evidence>
<dbReference type="InterPro" id="IPR055206">
    <property type="entry name" value="DEXQc_SUV3"/>
</dbReference>
<dbReference type="PROSITE" id="PS51194">
    <property type="entry name" value="HELICASE_CTER"/>
    <property type="match status" value="1"/>
</dbReference>
<dbReference type="CDD" id="cd18805">
    <property type="entry name" value="SF2_C_suv3"/>
    <property type="match status" value="1"/>
</dbReference>
<dbReference type="PANTHER" id="PTHR12131:SF1">
    <property type="entry name" value="ATP-DEPENDENT RNA HELICASE SUPV3L1, MITOCHONDRIAL-RELATED"/>
    <property type="match status" value="1"/>
</dbReference>
<dbReference type="FunFam" id="3.40.50.300:FF:000269">
    <property type="entry name" value="ATP-dependent RNA helicase SUPV3L1, mitochondrial"/>
    <property type="match status" value="1"/>
</dbReference>
<feature type="region of interest" description="Disordered" evidence="10">
    <location>
        <begin position="747"/>
        <end position="801"/>
    </location>
</feature>
<dbReference type="SMART" id="SM00490">
    <property type="entry name" value="HELICc"/>
    <property type="match status" value="1"/>
</dbReference>
<evidence type="ECO:0000256" key="8">
    <source>
        <dbReference type="ARBA" id="ARBA00023128"/>
    </source>
</evidence>
<comment type="catalytic activity">
    <reaction evidence="9">
        <text>ATP + H2O = ADP + phosphate + H(+)</text>
        <dbReference type="Rhea" id="RHEA:13065"/>
        <dbReference type="ChEBI" id="CHEBI:15377"/>
        <dbReference type="ChEBI" id="CHEBI:15378"/>
        <dbReference type="ChEBI" id="CHEBI:30616"/>
        <dbReference type="ChEBI" id="CHEBI:43474"/>
        <dbReference type="ChEBI" id="CHEBI:456216"/>
        <dbReference type="EC" id="3.6.4.13"/>
    </reaction>
</comment>
<keyword evidence="8" id="KW-0496">Mitochondrion</keyword>
<comment type="caution">
    <text evidence="12">The sequence shown here is derived from an EMBL/GenBank/DDBJ whole genome shotgun (WGS) entry which is preliminary data.</text>
</comment>
<dbReference type="GO" id="GO:0016787">
    <property type="term" value="F:hydrolase activity"/>
    <property type="evidence" value="ECO:0007669"/>
    <property type="project" value="UniProtKB-KW"/>
</dbReference>
<dbReference type="SUPFAM" id="SSF52540">
    <property type="entry name" value="P-loop containing nucleoside triphosphate hydrolases"/>
    <property type="match status" value="1"/>
</dbReference>
<evidence type="ECO:0000256" key="3">
    <source>
        <dbReference type="ARBA" id="ARBA00022741"/>
    </source>
</evidence>
<dbReference type="Pfam" id="PF00271">
    <property type="entry name" value="Helicase_C"/>
    <property type="match status" value="1"/>
</dbReference>
<dbReference type="GO" id="GO:0000965">
    <property type="term" value="P:mitochondrial RNA 3'-end processing"/>
    <property type="evidence" value="ECO:0007669"/>
    <property type="project" value="TreeGrafter"/>
</dbReference>
<evidence type="ECO:0000256" key="9">
    <source>
        <dbReference type="ARBA" id="ARBA00047984"/>
    </source>
</evidence>
<protein>
    <recommendedName>
        <fullName evidence="2">RNA helicase</fullName>
        <ecNumber evidence="2">3.6.4.13</ecNumber>
    </recommendedName>
</protein>
<dbReference type="Gene3D" id="3.40.50.300">
    <property type="entry name" value="P-loop containing nucleotide triphosphate hydrolases"/>
    <property type="match status" value="2"/>
</dbReference>
<keyword evidence="3" id="KW-0547">Nucleotide-binding</keyword>
<dbReference type="EC" id="3.6.4.13" evidence="2"/>
<dbReference type="InterPro" id="IPR001650">
    <property type="entry name" value="Helicase_C-like"/>
</dbReference>
<keyword evidence="13" id="KW-1185">Reference proteome</keyword>
<dbReference type="Gene3D" id="1.20.58.1080">
    <property type="match status" value="1"/>
</dbReference>
<feature type="domain" description="Helicase C-terminal" evidence="11">
    <location>
        <begin position="341"/>
        <end position="569"/>
    </location>
</feature>
<feature type="region of interest" description="Disordered" evidence="10">
    <location>
        <begin position="483"/>
        <end position="537"/>
    </location>
</feature>
<evidence type="ECO:0000313" key="13">
    <source>
        <dbReference type="Proteomes" id="UP001365542"/>
    </source>
</evidence>
<dbReference type="CDD" id="cd17913">
    <property type="entry name" value="DEXQc_Suv3"/>
    <property type="match status" value="1"/>
</dbReference>
<dbReference type="Pfam" id="PF22527">
    <property type="entry name" value="DEXQc_Suv3"/>
    <property type="match status" value="1"/>
</dbReference>
<evidence type="ECO:0000256" key="10">
    <source>
        <dbReference type="SAM" id="MobiDB-lite"/>
    </source>
</evidence>
<evidence type="ECO:0000256" key="2">
    <source>
        <dbReference type="ARBA" id="ARBA00012552"/>
    </source>
</evidence>
<organism evidence="12 13">
    <name type="scientific">Orbilia ellipsospora</name>
    <dbReference type="NCBI Taxonomy" id="2528407"/>
    <lineage>
        <taxon>Eukaryota</taxon>
        <taxon>Fungi</taxon>
        <taxon>Dikarya</taxon>
        <taxon>Ascomycota</taxon>
        <taxon>Pezizomycotina</taxon>
        <taxon>Orbiliomycetes</taxon>
        <taxon>Orbiliales</taxon>
        <taxon>Orbiliaceae</taxon>
        <taxon>Orbilia</taxon>
    </lineage>
</organism>